<dbReference type="PRINTS" id="PR00598">
    <property type="entry name" value="HTHMARR"/>
</dbReference>
<dbReference type="InterPro" id="IPR000835">
    <property type="entry name" value="HTH_MarR-typ"/>
</dbReference>
<organism evidence="6 7">
    <name type="scientific">Nocardia jinanensis</name>
    <dbReference type="NCBI Taxonomy" id="382504"/>
    <lineage>
        <taxon>Bacteria</taxon>
        <taxon>Bacillati</taxon>
        <taxon>Actinomycetota</taxon>
        <taxon>Actinomycetes</taxon>
        <taxon>Mycobacteriales</taxon>
        <taxon>Nocardiaceae</taxon>
        <taxon>Nocardia</taxon>
    </lineage>
</organism>
<comment type="caution">
    <text evidence="6">The sequence shown here is derived from an EMBL/GenBank/DDBJ whole genome shotgun (WGS) entry which is preliminary data.</text>
</comment>
<evidence type="ECO:0000259" key="5">
    <source>
        <dbReference type="PROSITE" id="PS50995"/>
    </source>
</evidence>
<dbReference type="InterPro" id="IPR036390">
    <property type="entry name" value="WH_DNA-bd_sf"/>
</dbReference>
<dbReference type="InterPro" id="IPR023187">
    <property type="entry name" value="Tscrpt_reg_MarR-type_CS"/>
</dbReference>
<dbReference type="PANTHER" id="PTHR33164">
    <property type="entry name" value="TRANSCRIPTIONAL REGULATOR, MARR FAMILY"/>
    <property type="match status" value="1"/>
</dbReference>
<reference evidence="6" key="1">
    <citation type="journal article" date="2014" name="Int. J. Syst. Evol. Microbiol.">
        <title>Complete genome sequence of Corynebacterium casei LMG S-19264T (=DSM 44701T), isolated from a smear-ripened cheese.</title>
        <authorList>
            <consortium name="US DOE Joint Genome Institute (JGI-PGF)"/>
            <person name="Walter F."/>
            <person name="Albersmeier A."/>
            <person name="Kalinowski J."/>
            <person name="Ruckert C."/>
        </authorList>
    </citation>
    <scope>NUCLEOTIDE SEQUENCE</scope>
    <source>
        <strain evidence="6">CGMCC 4.3508</strain>
    </source>
</reference>
<name>A0A917R5Y4_9NOCA</name>
<dbReference type="GO" id="GO:0006950">
    <property type="term" value="P:response to stress"/>
    <property type="evidence" value="ECO:0007669"/>
    <property type="project" value="TreeGrafter"/>
</dbReference>
<sequence length="185" mass="20175">MGVPPDTAQGILDELFLISRALRRSLAQPEEGHLLPGGISVLVNLESAGPCRQIDLATQIGISPSAMSRHITELVADGYVLRNTDPSDGRAIRVEVSPAGHELLGRIRESRIRGLQEVLADWTVDDAEHAHQILNTLRCRLIARDSHSAATENHKHPHSSSSAHTQRSVTEGPEQQPKESQETDV</sequence>
<dbReference type="PANTHER" id="PTHR33164:SF57">
    <property type="entry name" value="MARR-FAMILY TRANSCRIPTIONAL REGULATOR"/>
    <property type="match status" value="1"/>
</dbReference>
<dbReference type="SUPFAM" id="SSF46785">
    <property type="entry name" value="Winged helix' DNA-binding domain"/>
    <property type="match status" value="1"/>
</dbReference>
<evidence type="ECO:0000256" key="3">
    <source>
        <dbReference type="ARBA" id="ARBA00023163"/>
    </source>
</evidence>
<evidence type="ECO:0000313" key="6">
    <source>
        <dbReference type="EMBL" id="GGK91586.1"/>
    </source>
</evidence>
<dbReference type="AlphaFoldDB" id="A0A917R5Y4"/>
<keyword evidence="7" id="KW-1185">Reference proteome</keyword>
<protein>
    <recommendedName>
        <fullName evidence="5">HTH marR-type domain-containing protein</fullName>
    </recommendedName>
</protein>
<dbReference type="Gene3D" id="1.10.10.10">
    <property type="entry name" value="Winged helix-like DNA-binding domain superfamily/Winged helix DNA-binding domain"/>
    <property type="match status" value="1"/>
</dbReference>
<proteinExistence type="predicted"/>
<evidence type="ECO:0000313" key="7">
    <source>
        <dbReference type="Proteomes" id="UP000638263"/>
    </source>
</evidence>
<evidence type="ECO:0000256" key="1">
    <source>
        <dbReference type="ARBA" id="ARBA00023015"/>
    </source>
</evidence>
<feature type="compositionally biased region" description="Polar residues" evidence="4">
    <location>
        <begin position="159"/>
        <end position="169"/>
    </location>
</feature>
<dbReference type="Pfam" id="PF01047">
    <property type="entry name" value="MarR"/>
    <property type="match status" value="1"/>
</dbReference>
<dbReference type="RefSeq" id="WP_063916172.1">
    <property type="nucleotide sequence ID" value="NZ_BMMH01000001.1"/>
</dbReference>
<feature type="compositionally biased region" description="Basic and acidic residues" evidence="4">
    <location>
        <begin position="176"/>
        <end position="185"/>
    </location>
</feature>
<keyword evidence="3" id="KW-0804">Transcription</keyword>
<feature type="domain" description="HTH marR-type" evidence="5">
    <location>
        <begin position="8"/>
        <end position="139"/>
    </location>
</feature>
<dbReference type="EMBL" id="BMMH01000001">
    <property type="protein sequence ID" value="GGK91586.1"/>
    <property type="molecule type" value="Genomic_DNA"/>
</dbReference>
<dbReference type="InterPro" id="IPR039422">
    <property type="entry name" value="MarR/SlyA-like"/>
</dbReference>
<dbReference type="GO" id="GO:0003700">
    <property type="term" value="F:DNA-binding transcription factor activity"/>
    <property type="evidence" value="ECO:0007669"/>
    <property type="project" value="InterPro"/>
</dbReference>
<evidence type="ECO:0000256" key="4">
    <source>
        <dbReference type="SAM" id="MobiDB-lite"/>
    </source>
</evidence>
<dbReference type="GO" id="GO:0003677">
    <property type="term" value="F:DNA binding"/>
    <property type="evidence" value="ECO:0007669"/>
    <property type="project" value="UniProtKB-KW"/>
</dbReference>
<dbReference type="SMART" id="SM00347">
    <property type="entry name" value="HTH_MARR"/>
    <property type="match status" value="1"/>
</dbReference>
<dbReference type="PROSITE" id="PS50995">
    <property type="entry name" value="HTH_MARR_2"/>
    <property type="match status" value="1"/>
</dbReference>
<dbReference type="Proteomes" id="UP000638263">
    <property type="component" value="Unassembled WGS sequence"/>
</dbReference>
<gene>
    <name evidence="6" type="ORF">GCM10011588_02450</name>
</gene>
<keyword evidence="2" id="KW-0238">DNA-binding</keyword>
<keyword evidence="1" id="KW-0805">Transcription regulation</keyword>
<dbReference type="PROSITE" id="PS01117">
    <property type="entry name" value="HTH_MARR_1"/>
    <property type="match status" value="1"/>
</dbReference>
<evidence type="ECO:0000256" key="2">
    <source>
        <dbReference type="ARBA" id="ARBA00023125"/>
    </source>
</evidence>
<reference evidence="6" key="2">
    <citation type="submission" date="2020-09" db="EMBL/GenBank/DDBJ databases">
        <authorList>
            <person name="Sun Q."/>
            <person name="Zhou Y."/>
        </authorList>
    </citation>
    <scope>NUCLEOTIDE SEQUENCE</scope>
    <source>
        <strain evidence="6">CGMCC 4.3508</strain>
    </source>
</reference>
<dbReference type="InterPro" id="IPR036388">
    <property type="entry name" value="WH-like_DNA-bd_sf"/>
</dbReference>
<feature type="region of interest" description="Disordered" evidence="4">
    <location>
        <begin position="148"/>
        <end position="185"/>
    </location>
</feature>
<accession>A0A917R5Y4</accession>